<dbReference type="Proteomes" id="UP000053237">
    <property type="component" value="Unassembled WGS sequence"/>
</dbReference>
<name>A0A024GFB5_9STRA</name>
<dbReference type="EMBL" id="CAIX01000086">
    <property type="protein sequence ID" value="CCI45027.1"/>
    <property type="molecule type" value="Genomic_DNA"/>
</dbReference>
<organism evidence="1 2">
    <name type="scientific">Albugo candida</name>
    <dbReference type="NCBI Taxonomy" id="65357"/>
    <lineage>
        <taxon>Eukaryota</taxon>
        <taxon>Sar</taxon>
        <taxon>Stramenopiles</taxon>
        <taxon>Oomycota</taxon>
        <taxon>Peronosporomycetes</taxon>
        <taxon>Albuginales</taxon>
        <taxon>Albuginaceae</taxon>
        <taxon>Albugo</taxon>
    </lineage>
</organism>
<keyword evidence="2" id="KW-1185">Reference proteome</keyword>
<evidence type="ECO:0000313" key="2">
    <source>
        <dbReference type="Proteomes" id="UP000053237"/>
    </source>
</evidence>
<proteinExistence type="predicted"/>
<gene>
    <name evidence="1" type="ORF">BN9_058740</name>
</gene>
<dbReference type="AlphaFoldDB" id="A0A024GFB5"/>
<reference evidence="1 2" key="1">
    <citation type="submission" date="2012-05" db="EMBL/GenBank/DDBJ databases">
        <title>Recombination and specialization in a pathogen metapopulation.</title>
        <authorList>
            <person name="Gardiner A."/>
            <person name="Kemen E."/>
            <person name="Schultz-Larsen T."/>
            <person name="MacLean D."/>
            <person name="Van Oosterhout C."/>
            <person name="Jones J.D.G."/>
        </authorList>
    </citation>
    <scope>NUCLEOTIDE SEQUENCE [LARGE SCALE GENOMIC DNA]</scope>
    <source>
        <strain evidence="1 2">Ac Nc2</strain>
    </source>
</reference>
<comment type="caution">
    <text evidence="1">The sequence shown here is derived from an EMBL/GenBank/DDBJ whole genome shotgun (WGS) entry which is preliminary data.</text>
</comment>
<protein>
    <submittedName>
        <fullName evidence="1">Uncharacterized protein</fullName>
    </submittedName>
</protein>
<dbReference type="InParanoid" id="A0A024GFB5"/>
<evidence type="ECO:0000313" key="1">
    <source>
        <dbReference type="EMBL" id="CCI45027.1"/>
    </source>
</evidence>
<sequence>MPLQPVIIITYSSTSSSACFVALLEEKKEIRCCLLTCNRITNRKLALLTASKRKCNHRNAMKHLRKIQETIRGRSHVAIKRWCRSMMHLRWLQCKISNWLRSRGIGICTEQSDHLVCTGQIHQFKFHFVMPFIHSGIVMYLLRCICTSRPSKIKLMKNRSCQYSCRQRCCN</sequence>
<accession>A0A024GFB5</accession>